<reference evidence="1" key="1">
    <citation type="journal article" date="2023" name="G3 (Bethesda)">
        <title>Whole genome assembly and annotation of the endangered Caribbean coral Acropora cervicornis.</title>
        <authorList>
            <person name="Selwyn J.D."/>
            <person name="Vollmer S.V."/>
        </authorList>
    </citation>
    <scope>NUCLEOTIDE SEQUENCE</scope>
    <source>
        <strain evidence="1">K2</strain>
    </source>
</reference>
<protein>
    <submittedName>
        <fullName evidence="1">Uncharacterized protein</fullName>
    </submittedName>
</protein>
<name>A0AAD9V8X4_ACRCE</name>
<gene>
    <name evidence="1" type="ORF">P5673_010704</name>
</gene>
<dbReference type="EMBL" id="JARQWQ010000019">
    <property type="protein sequence ID" value="KAK2565579.1"/>
    <property type="molecule type" value="Genomic_DNA"/>
</dbReference>
<evidence type="ECO:0000313" key="1">
    <source>
        <dbReference type="EMBL" id="KAK2565579.1"/>
    </source>
</evidence>
<accession>A0AAD9V8X4</accession>
<proteinExistence type="predicted"/>
<organism evidence="1 2">
    <name type="scientific">Acropora cervicornis</name>
    <name type="common">Staghorn coral</name>
    <dbReference type="NCBI Taxonomy" id="6130"/>
    <lineage>
        <taxon>Eukaryota</taxon>
        <taxon>Metazoa</taxon>
        <taxon>Cnidaria</taxon>
        <taxon>Anthozoa</taxon>
        <taxon>Hexacorallia</taxon>
        <taxon>Scleractinia</taxon>
        <taxon>Astrocoeniina</taxon>
        <taxon>Acroporidae</taxon>
        <taxon>Acropora</taxon>
    </lineage>
</organism>
<dbReference type="AlphaFoldDB" id="A0AAD9V8X4"/>
<dbReference type="GO" id="GO:0003676">
    <property type="term" value="F:nucleic acid binding"/>
    <property type="evidence" value="ECO:0007669"/>
    <property type="project" value="InterPro"/>
</dbReference>
<sequence length="121" mass="13998">MMYQTDCFKIVQDDREVLPYIIQVYRSTPHAGTGMTPAKLMLDREIATKLPVVLELEKGIFPEERCKRYQEKLRDYADKKRRAQHHDLVVGDVVFVATLTQGKLTQCVSVSCAWSKMDTKF</sequence>
<dbReference type="Proteomes" id="UP001249851">
    <property type="component" value="Unassembled WGS sequence"/>
</dbReference>
<dbReference type="InterPro" id="IPR036397">
    <property type="entry name" value="RNaseH_sf"/>
</dbReference>
<comment type="caution">
    <text evidence="1">The sequence shown here is derived from an EMBL/GenBank/DDBJ whole genome shotgun (WGS) entry which is preliminary data.</text>
</comment>
<dbReference type="Gene3D" id="3.30.420.10">
    <property type="entry name" value="Ribonuclease H-like superfamily/Ribonuclease H"/>
    <property type="match status" value="1"/>
</dbReference>
<reference evidence="1" key="2">
    <citation type="journal article" date="2023" name="Science">
        <title>Genomic signatures of disease resistance in endangered staghorn corals.</title>
        <authorList>
            <person name="Vollmer S.V."/>
            <person name="Selwyn J.D."/>
            <person name="Despard B.A."/>
            <person name="Roesel C.L."/>
        </authorList>
    </citation>
    <scope>NUCLEOTIDE SEQUENCE</scope>
    <source>
        <strain evidence="1">K2</strain>
    </source>
</reference>
<evidence type="ECO:0000313" key="2">
    <source>
        <dbReference type="Proteomes" id="UP001249851"/>
    </source>
</evidence>
<keyword evidence="2" id="KW-1185">Reference proteome</keyword>